<keyword evidence="3" id="KW-0133">Cell shape</keyword>
<dbReference type="PANTHER" id="PTHR30474">
    <property type="entry name" value="CELL CYCLE PROTEIN"/>
    <property type="match status" value="1"/>
</dbReference>
<keyword evidence="8" id="KW-1185">Reference proteome</keyword>
<dbReference type="OrthoDB" id="9768187at2"/>
<protein>
    <submittedName>
        <fullName evidence="7">Cell cycle protein</fullName>
    </submittedName>
</protein>
<accession>F4L475</accession>
<evidence type="ECO:0000256" key="5">
    <source>
        <dbReference type="ARBA" id="ARBA00023136"/>
    </source>
</evidence>
<dbReference type="GO" id="GO:0051301">
    <property type="term" value="P:cell division"/>
    <property type="evidence" value="ECO:0007669"/>
    <property type="project" value="InterPro"/>
</dbReference>
<proteinExistence type="predicted"/>
<dbReference type="GO" id="GO:0015648">
    <property type="term" value="F:lipid-linked peptidoglycan transporter activity"/>
    <property type="evidence" value="ECO:0007669"/>
    <property type="project" value="TreeGrafter"/>
</dbReference>
<dbReference type="RefSeq" id="WP_013765316.1">
    <property type="nucleotide sequence ID" value="NC_015510.1"/>
</dbReference>
<dbReference type="HOGENOM" id="CLU_029243_2_2_10"/>
<reference evidence="7 8" key="1">
    <citation type="journal article" date="2011" name="Stand. Genomic Sci.">
        <title>Complete genome sequence of Haliscomenobacter hydrossis type strain (O).</title>
        <authorList>
            <consortium name="US DOE Joint Genome Institute (JGI-PGF)"/>
            <person name="Daligault H."/>
            <person name="Lapidus A."/>
            <person name="Zeytun A."/>
            <person name="Nolan M."/>
            <person name="Lucas S."/>
            <person name="Del Rio T.G."/>
            <person name="Tice H."/>
            <person name="Cheng J.F."/>
            <person name="Tapia R."/>
            <person name="Han C."/>
            <person name="Goodwin L."/>
            <person name="Pitluck S."/>
            <person name="Liolios K."/>
            <person name="Pagani I."/>
            <person name="Ivanova N."/>
            <person name="Huntemann M."/>
            <person name="Mavromatis K."/>
            <person name="Mikhailova N."/>
            <person name="Pati A."/>
            <person name="Chen A."/>
            <person name="Palaniappan K."/>
            <person name="Land M."/>
            <person name="Hauser L."/>
            <person name="Brambilla E.M."/>
            <person name="Rohde M."/>
            <person name="Verbarg S."/>
            <person name="Goker M."/>
            <person name="Bristow J."/>
            <person name="Eisen J.A."/>
            <person name="Markowitz V."/>
            <person name="Hugenholtz P."/>
            <person name="Kyrpides N.C."/>
            <person name="Klenk H.P."/>
            <person name="Woyke T."/>
        </authorList>
    </citation>
    <scope>NUCLEOTIDE SEQUENCE [LARGE SCALE GENOMIC DNA]</scope>
    <source>
        <strain evidence="8">ATCC 27775 / DSM 1100 / LMG 10767 / O</strain>
    </source>
</reference>
<keyword evidence="5 6" id="KW-0472">Membrane</keyword>
<dbReference type="NCBIfam" id="NF037961">
    <property type="entry name" value="RodA_shape"/>
    <property type="match status" value="2"/>
</dbReference>
<name>F4L475_HALH1</name>
<dbReference type="GO" id="GO:0008360">
    <property type="term" value="P:regulation of cell shape"/>
    <property type="evidence" value="ECO:0007669"/>
    <property type="project" value="UniProtKB-KW"/>
</dbReference>
<organism evidence="7 8">
    <name type="scientific">Haliscomenobacter hydrossis (strain ATCC 27775 / DSM 1100 / LMG 10767 / O)</name>
    <dbReference type="NCBI Taxonomy" id="760192"/>
    <lineage>
        <taxon>Bacteria</taxon>
        <taxon>Pseudomonadati</taxon>
        <taxon>Bacteroidota</taxon>
        <taxon>Saprospiria</taxon>
        <taxon>Saprospirales</taxon>
        <taxon>Haliscomenobacteraceae</taxon>
        <taxon>Haliscomenobacter</taxon>
    </lineage>
</organism>
<feature type="transmembrane region" description="Helical" evidence="6">
    <location>
        <begin position="144"/>
        <end position="174"/>
    </location>
</feature>
<feature type="transmembrane region" description="Helical" evidence="6">
    <location>
        <begin position="276"/>
        <end position="298"/>
    </location>
</feature>
<evidence type="ECO:0000256" key="4">
    <source>
        <dbReference type="ARBA" id="ARBA00022989"/>
    </source>
</evidence>
<feature type="transmembrane region" description="Helical" evidence="6">
    <location>
        <begin position="186"/>
        <end position="217"/>
    </location>
</feature>
<feature type="transmembrane region" description="Helical" evidence="6">
    <location>
        <begin position="13"/>
        <end position="32"/>
    </location>
</feature>
<evidence type="ECO:0000313" key="8">
    <source>
        <dbReference type="Proteomes" id="UP000008461"/>
    </source>
</evidence>
<gene>
    <name evidence="7" type="ordered locus">Halhy_2909</name>
</gene>
<evidence type="ECO:0000256" key="1">
    <source>
        <dbReference type="ARBA" id="ARBA00004141"/>
    </source>
</evidence>
<comment type="subcellular location">
    <subcellularLocation>
        <location evidence="1">Membrane</location>
        <topology evidence="1">Multi-pass membrane protein</topology>
    </subcellularLocation>
</comment>
<dbReference type="GO" id="GO:0005886">
    <property type="term" value="C:plasma membrane"/>
    <property type="evidence" value="ECO:0007669"/>
    <property type="project" value="TreeGrafter"/>
</dbReference>
<dbReference type="Pfam" id="PF01098">
    <property type="entry name" value="FTSW_RODA_SPOVE"/>
    <property type="match status" value="2"/>
</dbReference>
<dbReference type="KEGG" id="hhy:Halhy_2909"/>
<evidence type="ECO:0000256" key="6">
    <source>
        <dbReference type="SAM" id="Phobius"/>
    </source>
</evidence>
<dbReference type="InterPro" id="IPR001182">
    <property type="entry name" value="FtsW/RodA"/>
</dbReference>
<dbReference type="GO" id="GO:0032153">
    <property type="term" value="C:cell division site"/>
    <property type="evidence" value="ECO:0007669"/>
    <property type="project" value="TreeGrafter"/>
</dbReference>
<feature type="transmembrane region" description="Helical" evidence="6">
    <location>
        <begin position="404"/>
        <end position="425"/>
    </location>
</feature>
<dbReference type="EMBL" id="CP002691">
    <property type="protein sequence ID" value="AEE50773.1"/>
    <property type="molecule type" value="Genomic_DNA"/>
</dbReference>
<feature type="transmembrane region" description="Helical" evidence="6">
    <location>
        <begin position="437"/>
        <end position="456"/>
    </location>
</feature>
<evidence type="ECO:0000256" key="3">
    <source>
        <dbReference type="ARBA" id="ARBA00022960"/>
    </source>
</evidence>
<dbReference type="STRING" id="760192.Halhy_2909"/>
<evidence type="ECO:0000256" key="2">
    <source>
        <dbReference type="ARBA" id="ARBA00022692"/>
    </source>
</evidence>
<feature type="transmembrane region" description="Helical" evidence="6">
    <location>
        <begin position="372"/>
        <end position="392"/>
    </location>
</feature>
<dbReference type="AlphaFoldDB" id="F4L475"/>
<dbReference type="PANTHER" id="PTHR30474:SF1">
    <property type="entry name" value="PEPTIDOGLYCAN GLYCOSYLTRANSFERASE MRDB"/>
    <property type="match status" value="1"/>
</dbReference>
<keyword evidence="2 6" id="KW-0812">Transmembrane</keyword>
<reference key="2">
    <citation type="submission" date="2011-04" db="EMBL/GenBank/DDBJ databases">
        <title>Complete sequence of chromosome of Haliscomenobacter hydrossis DSM 1100.</title>
        <authorList>
            <consortium name="US DOE Joint Genome Institute (JGI-PGF)"/>
            <person name="Lucas S."/>
            <person name="Han J."/>
            <person name="Lapidus A."/>
            <person name="Bruce D."/>
            <person name="Goodwin L."/>
            <person name="Pitluck S."/>
            <person name="Peters L."/>
            <person name="Kyrpides N."/>
            <person name="Mavromatis K."/>
            <person name="Ivanova N."/>
            <person name="Ovchinnikova G."/>
            <person name="Pagani I."/>
            <person name="Daligault H."/>
            <person name="Detter J.C."/>
            <person name="Han C."/>
            <person name="Land M."/>
            <person name="Hauser L."/>
            <person name="Markowitz V."/>
            <person name="Cheng J.-F."/>
            <person name="Hugenholtz P."/>
            <person name="Woyke T."/>
            <person name="Wu D."/>
            <person name="Verbarg S."/>
            <person name="Frueling A."/>
            <person name="Brambilla E."/>
            <person name="Klenk H.-P."/>
            <person name="Eisen J.A."/>
        </authorList>
    </citation>
    <scope>NUCLEOTIDE SEQUENCE</scope>
    <source>
        <strain>DSM 1100</strain>
    </source>
</reference>
<dbReference type="eggNOG" id="COG0772">
    <property type="taxonomic scope" value="Bacteria"/>
</dbReference>
<dbReference type="Proteomes" id="UP000008461">
    <property type="component" value="Chromosome"/>
</dbReference>
<feature type="transmembrane region" description="Helical" evidence="6">
    <location>
        <begin position="52"/>
        <end position="70"/>
    </location>
</feature>
<sequence length="465" mass="51611">MLGKFTGTKTIDWVVFSVYLTLVVFGVLMIYASTYIEYEKYGFMRSSVGRQLIWMAISAVAFGVILTLDWKVWQLLAYPLYTITLILLLGVPFFGTEIHGNRSWYIIGGMSLQPSEFAKVGTAMAMAAFLSTPSTNLKSFRSQFIAFGMLLMPMALILVQGDLGSAIVFVSFFIAMYREGLSPNYYLAAFTILTILLLGLIFDPVIVSILILSIGLWYLTSLYKESTQLKRMVAVLGLAAVVAWYFELGLYSLATLGGVYLLWGLIYASRKGVREVGTAAIAIALGVGMCFSANYAVFKVLKPHQADRILVWLKPESCADCKSMYNFMQSKTAITSGGFLGKGFLQGSMTRYSYVPEQPTDFIFCTVGEEQGFIGALGIVALFLVLMLRLTIIAERQRSNFARVYTYCFVGILFIHFFINIGMTIGVTPMIGIPLPFISRGGSSLLAFSAMMGIVLKMDRDRYRL</sequence>
<feature type="transmembrane region" description="Helical" evidence="6">
    <location>
        <begin position="252"/>
        <end position="269"/>
    </location>
</feature>
<evidence type="ECO:0000313" key="7">
    <source>
        <dbReference type="EMBL" id="AEE50773.1"/>
    </source>
</evidence>
<keyword evidence="4 6" id="KW-1133">Transmembrane helix</keyword>
<feature type="transmembrane region" description="Helical" evidence="6">
    <location>
        <begin position="76"/>
        <end position="95"/>
    </location>
</feature>